<evidence type="ECO:0000256" key="1">
    <source>
        <dbReference type="ARBA" id="ARBA00022723"/>
    </source>
</evidence>
<feature type="compositionally biased region" description="Low complexity" evidence="4">
    <location>
        <begin position="2247"/>
        <end position="2258"/>
    </location>
</feature>
<feature type="compositionally biased region" description="Basic and acidic residues" evidence="4">
    <location>
        <begin position="1596"/>
        <end position="1605"/>
    </location>
</feature>
<feature type="compositionally biased region" description="Low complexity" evidence="4">
    <location>
        <begin position="78"/>
        <end position="90"/>
    </location>
</feature>
<feature type="compositionally biased region" description="Basic and acidic residues" evidence="4">
    <location>
        <begin position="1744"/>
        <end position="1769"/>
    </location>
</feature>
<feature type="region of interest" description="Disordered" evidence="4">
    <location>
        <begin position="1011"/>
        <end position="1048"/>
    </location>
</feature>
<feature type="compositionally biased region" description="Acidic residues" evidence="4">
    <location>
        <begin position="1905"/>
        <end position="1920"/>
    </location>
</feature>
<evidence type="ECO:0000313" key="6">
    <source>
        <dbReference type="EMBL" id="PHJ16223.1"/>
    </source>
</evidence>
<dbReference type="VEuPathDB" id="ToxoDB:CSUI_009964"/>
<feature type="compositionally biased region" description="Gly residues" evidence="4">
    <location>
        <begin position="1146"/>
        <end position="1159"/>
    </location>
</feature>
<feature type="compositionally biased region" description="Basic and acidic residues" evidence="4">
    <location>
        <begin position="1622"/>
        <end position="1633"/>
    </location>
</feature>
<feature type="compositionally biased region" description="Gly residues" evidence="4">
    <location>
        <begin position="627"/>
        <end position="644"/>
    </location>
</feature>
<feature type="compositionally biased region" description="Acidic residues" evidence="4">
    <location>
        <begin position="1014"/>
        <end position="1031"/>
    </location>
</feature>
<feature type="compositionally biased region" description="Basic and acidic residues" evidence="4">
    <location>
        <begin position="1564"/>
        <end position="1584"/>
    </location>
</feature>
<keyword evidence="7" id="KW-1185">Reference proteome</keyword>
<dbReference type="InterPro" id="IPR055300">
    <property type="entry name" value="CWZF3/5/7"/>
</dbReference>
<feature type="region of interest" description="Disordered" evidence="4">
    <location>
        <begin position="42"/>
        <end position="93"/>
    </location>
</feature>
<dbReference type="PANTHER" id="PTHR46524">
    <property type="entry name" value="CW-TYPE ZINC FINGER"/>
    <property type="match status" value="1"/>
</dbReference>
<feature type="compositionally biased region" description="Acidic residues" evidence="4">
    <location>
        <begin position="1986"/>
        <end position="1999"/>
    </location>
</feature>
<feature type="compositionally biased region" description="Basic and acidic residues" evidence="4">
    <location>
        <begin position="2135"/>
        <end position="2173"/>
    </location>
</feature>
<evidence type="ECO:0000256" key="4">
    <source>
        <dbReference type="SAM" id="MobiDB-lite"/>
    </source>
</evidence>
<feature type="compositionally biased region" description="Gly residues" evidence="4">
    <location>
        <begin position="143"/>
        <end position="162"/>
    </location>
</feature>
<dbReference type="Proteomes" id="UP000221165">
    <property type="component" value="Unassembled WGS sequence"/>
</dbReference>
<feature type="compositionally biased region" description="Acidic residues" evidence="4">
    <location>
        <begin position="1188"/>
        <end position="1200"/>
    </location>
</feature>
<feature type="compositionally biased region" description="Basic and acidic residues" evidence="4">
    <location>
        <begin position="1279"/>
        <end position="1308"/>
    </location>
</feature>
<dbReference type="GO" id="GO:0008270">
    <property type="term" value="F:zinc ion binding"/>
    <property type="evidence" value="ECO:0007669"/>
    <property type="project" value="UniProtKB-KW"/>
</dbReference>
<keyword evidence="3" id="KW-0862">Zinc</keyword>
<feature type="compositionally biased region" description="Basic and acidic residues" evidence="4">
    <location>
        <begin position="1436"/>
        <end position="1452"/>
    </location>
</feature>
<feature type="compositionally biased region" description="Polar residues" evidence="4">
    <location>
        <begin position="363"/>
        <end position="372"/>
    </location>
</feature>
<feature type="compositionally biased region" description="Basic and acidic residues" evidence="4">
    <location>
        <begin position="1501"/>
        <end position="1550"/>
    </location>
</feature>
<feature type="non-terminal residue" evidence="6">
    <location>
        <position position="1"/>
    </location>
</feature>
<feature type="region of interest" description="Disordered" evidence="4">
    <location>
        <begin position="801"/>
        <end position="844"/>
    </location>
</feature>
<dbReference type="EMBL" id="MIGC01006434">
    <property type="protein sequence ID" value="PHJ16223.1"/>
    <property type="molecule type" value="Genomic_DNA"/>
</dbReference>
<dbReference type="PROSITE" id="PS51050">
    <property type="entry name" value="ZF_CW"/>
    <property type="match status" value="1"/>
</dbReference>
<feature type="domain" description="CW-type" evidence="5">
    <location>
        <begin position="443"/>
        <end position="496"/>
    </location>
</feature>
<comment type="caution">
    <text evidence="6">The sequence shown here is derived from an EMBL/GenBank/DDBJ whole genome shotgun (WGS) entry which is preliminary data.</text>
</comment>
<feature type="compositionally biased region" description="Basic and acidic residues" evidence="4">
    <location>
        <begin position="1853"/>
        <end position="1876"/>
    </location>
</feature>
<feature type="region of interest" description="Disordered" evidence="4">
    <location>
        <begin position="1436"/>
        <end position="2286"/>
    </location>
</feature>
<feature type="region of interest" description="Disordered" evidence="4">
    <location>
        <begin position="332"/>
        <end position="379"/>
    </location>
</feature>
<feature type="compositionally biased region" description="Low complexity" evidence="4">
    <location>
        <begin position="1310"/>
        <end position="1323"/>
    </location>
</feature>
<feature type="region of interest" description="Disordered" evidence="4">
    <location>
        <begin position="1185"/>
        <end position="1338"/>
    </location>
</feature>
<feature type="compositionally biased region" description="Gly residues" evidence="4">
    <location>
        <begin position="1264"/>
        <end position="1273"/>
    </location>
</feature>
<feature type="compositionally biased region" description="Basic and acidic residues" evidence="4">
    <location>
        <begin position="1712"/>
        <end position="1721"/>
    </location>
</feature>
<feature type="compositionally biased region" description="Basic and acidic residues" evidence="4">
    <location>
        <begin position="1650"/>
        <end position="1669"/>
    </location>
</feature>
<reference evidence="6 7" key="1">
    <citation type="journal article" date="2017" name="Int. J. Parasitol.">
        <title>The genome of the protozoan parasite Cystoisospora suis and a reverse vaccinology approach to identify vaccine candidates.</title>
        <authorList>
            <person name="Palmieri N."/>
            <person name="Shrestha A."/>
            <person name="Ruttkowski B."/>
            <person name="Beck T."/>
            <person name="Vogl C."/>
            <person name="Tomley F."/>
            <person name="Blake D.P."/>
            <person name="Joachim A."/>
        </authorList>
    </citation>
    <scope>NUCLEOTIDE SEQUENCE [LARGE SCALE GENOMIC DNA]</scope>
    <source>
        <strain evidence="6 7">Wien I</strain>
    </source>
</reference>
<feature type="compositionally biased region" description="Basic and acidic residues" evidence="4">
    <location>
        <begin position="64"/>
        <end position="74"/>
    </location>
</feature>
<evidence type="ECO:0000313" key="7">
    <source>
        <dbReference type="Proteomes" id="UP000221165"/>
    </source>
</evidence>
<dbReference type="OrthoDB" id="334043at2759"/>
<name>A0A2C6KIK7_9APIC</name>
<feature type="compositionally biased region" description="Acidic residues" evidence="4">
    <location>
        <begin position="2035"/>
        <end position="2045"/>
    </location>
</feature>
<dbReference type="GeneID" id="94433283"/>
<sequence length="2286" mass="240342">WEEISSVTSAQALIDRRHHEDDELSVAQQEAEIPFELDGENLFFLGPESSPSSRQSQAASASRDTTRGGDDSGKRKGCSSSYYYGNPSSGVAGGSVYRTKKRRFDDAADTASLVAAGQVCSGDTSDENCVSTAEEIPHSFGASSGGKGGSRRGGMGCSGRGAGHSSSGLHTRSLGRNLYTPPFQSGRGGSTSGCQQAPAGSLSLSSASSRLSNSHSSFSGISTAGTTCVPDSPSFSSGAGNISESSAASYFFGSSRHHSELSPSDSLSQLADACKAAEATQSPLSSMSKELLASLAQHGAGLRQSGGKAGSLLPSLSATLQNHLAAVRGAMGGSVKGEEKGSRTSPNSEGVEPGTRQGVILRSGSSGSSLHAQATPPLSKAHRSLRATLRDLFPQSLIAAGEGSLDGGKESGISVGGGSVLGGDESGFPGGLGMAEAAPIGGGPAVDNWVQCEACKKWRRLPASVDPEQLPDTWLCAMNHWDPLHDSCELPEEEYRDTLLPHGSALPSSSATPSPVMTSEISNLLLGGSGGLGTGGEHDSLLFAAAAAASRCSPFADTNVDKMISTKPLADDFAPIVTGGDPSILSASNATGGFAGVRGGGPGGLTGAAGSGLLMKSGSRDSERLLGGSGVQGGESGGGRGGGRTRGRTTGGAAASLWVDEGEEEEFSKGGDTGGSSSEMAVAATHWGGMTTGSLFSTSAASIYSPQSSFSPSTPADAFTDGAAITVLKIPCSGDDPHHPLADRIMIYADGTVASCLACKLPFQTLQLRLLEAYRCDPAGRPPPDISHALLDSSFNYFTQSSSGRTRRGGTSASGDVPSSSDTSSSSLAPGTRITRSRAGTNVAASGDSEAFPFFSCGSGQRGGSADKNTGDSVELFDPANSSHLSFPGMVSSSNTSISTRSGGGGVGSSFLGCAGSAGLGGGPSHTSSGILGTCGNAGFGGGDGIISTTGAIATPRSQQGGSAGAGGAAMIPPPSSSFTLSAMGSPSSLNDVFVNLDFAANVHWPSYEILSSDSDDGADDAFPYEEEGGSEEGSVPRGGGRKDKKRFLGDYCRDPTMMRHLVEELVHECPVLEGQVESWNKEKGKSTEAGDGAESTAASEIRGIDEGFIGKKRGRELRGKKRDGGGGMSSGVSTIGERGRTTRGQRGGGGGEGGGRGGVFAVTAGRPFTVLELKDVIGLVCTAPDGTDIEEEEEDTIPAEEERGRREEEGRQDEHIEKTAEGAEEERVTTEQEEKQGVEGEVREDEKKVEETEKAEAEAVKGKQGGEGGGNEGSLEEEEKKQELHGKTEQEGGAREDEELKSGRHAEVSGGESSSSSNTGGSDTKGELASAAPLQGPCVNALEENGVVTGDKRASLDADSRSGLGAEGRFEKASRGEVFIEGEIGQGHLAEKEPLAGVISEETDTQELKDPSRDENISFRPSVEGTVEGFLKKGEEKQHQAEVCENRREAQHPASSSLPVTDAILHARREEGNSALVGTESAGGLAYHEESQEGKSALTKVEEQESVEERHEKTKSRVEESEMRKTHEPAVTSKGHEDLKAHEEPREEGGESIEEPDTALASKKAEELKPAQDAHVASDERFEGWQIGLLLQGDEESKADKQTHGEAGQCTKESDTILIFKGDERSKLLEEVRGDEEEHCSEEPQIAVKSKEDEEVEKPTKGAEEKEKHMKRFTAGGLISSDDRESRPGMEAPEGKKEPMEEPEAGIPSKTYEELKNYREEEVEECMEESNTGALPKEDEEEASKRFERASDEDGKRTEELDTSKRGIEAVVQVADNRFSSELSERESLEESPGVSGQSGNGKARGRALEKKAAEDKKTERLSDDVSGEGEAVGEPTEKETNEASVAQEENDNGKGHVVSREIGAKDYKVGHENLLEDETERPHAAVRQTEEEDKLEPARQQQEGEEEPVLEPDGEIVVEVEPQQENVVVERDDTQRDSHPAAEFEEETSRTRREASESKGETVEEGITALDEDVKPQEVVMSEVAEEEMPVLGEAEEQQAKVGENAEASRKTGEPQDTVETTNSDSKTRSEREEETMLDEDQDTDRRCTADLAQGEQAQSPETRMEEEAVDEEEAGPLIEETARRKPQDTRDTDRDSSITAGRAQEPRTKDALSSGKPYSVTGVSSESLICKESVREERRRQGKKGDGEVDFCGIRRDSRHISSTREGDRRLRGHPASANHVAGEIENATDEVKRRKEEGEKLSPGGSPSLKQARSLAEKRRRAGLPPPPLTAASACASGDEQASSSPSTSSGKCSRQNSEGLLSASQQTTNPRYTAGNISLRR</sequence>
<keyword evidence="1" id="KW-0479">Metal-binding</keyword>
<feature type="compositionally biased region" description="Basic and acidic residues" evidence="4">
    <location>
        <begin position="1201"/>
        <end position="1262"/>
    </location>
</feature>
<proteinExistence type="predicted"/>
<feature type="compositionally biased region" description="Low complexity" evidence="4">
    <location>
        <begin position="801"/>
        <end position="830"/>
    </location>
</feature>
<accession>A0A2C6KIK7</accession>
<organism evidence="6 7">
    <name type="scientific">Cystoisospora suis</name>
    <dbReference type="NCBI Taxonomy" id="483139"/>
    <lineage>
        <taxon>Eukaryota</taxon>
        <taxon>Sar</taxon>
        <taxon>Alveolata</taxon>
        <taxon>Apicomplexa</taxon>
        <taxon>Conoidasida</taxon>
        <taxon>Coccidia</taxon>
        <taxon>Eucoccidiorida</taxon>
        <taxon>Eimeriorina</taxon>
        <taxon>Sarcocystidae</taxon>
        <taxon>Cystoisospora</taxon>
    </lineage>
</organism>
<dbReference type="RefSeq" id="XP_067917952.1">
    <property type="nucleotide sequence ID" value="XM_068070072.1"/>
</dbReference>
<dbReference type="Pfam" id="PF07496">
    <property type="entry name" value="zf-CW"/>
    <property type="match status" value="1"/>
</dbReference>
<evidence type="ECO:0000256" key="3">
    <source>
        <dbReference type="ARBA" id="ARBA00022833"/>
    </source>
</evidence>
<gene>
    <name evidence="6" type="ORF">CSUI_009964</name>
</gene>
<dbReference type="Gene3D" id="3.30.40.100">
    <property type="match status" value="1"/>
</dbReference>
<feature type="compositionally biased region" description="Basic and acidic residues" evidence="4">
    <location>
        <begin position="1407"/>
        <end position="1418"/>
    </location>
</feature>
<dbReference type="InterPro" id="IPR011124">
    <property type="entry name" value="Znf_CW"/>
</dbReference>
<feature type="region of interest" description="Disordered" evidence="4">
    <location>
        <begin position="134"/>
        <end position="201"/>
    </location>
</feature>
<feature type="compositionally biased region" description="Basic and acidic residues" evidence="4">
    <location>
        <begin position="2193"/>
        <end position="2204"/>
    </location>
</feature>
<evidence type="ECO:0000259" key="5">
    <source>
        <dbReference type="PROSITE" id="PS51050"/>
    </source>
</evidence>
<dbReference type="PANTHER" id="PTHR46524:SF7">
    <property type="entry name" value="CW-TYPE ZINC FINGER"/>
    <property type="match status" value="1"/>
</dbReference>
<feature type="compositionally biased region" description="Basic and acidic residues" evidence="4">
    <location>
        <begin position="2083"/>
        <end position="2099"/>
    </location>
</feature>
<feature type="compositionally biased region" description="Low complexity" evidence="4">
    <location>
        <begin position="49"/>
        <end position="63"/>
    </location>
</feature>
<feature type="region of interest" description="Disordered" evidence="4">
    <location>
        <begin position="612"/>
        <end position="652"/>
    </location>
</feature>
<protein>
    <submittedName>
        <fullName evidence="6">Cw-type zinc finger</fullName>
    </submittedName>
</protein>
<feature type="compositionally biased region" description="Basic and acidic residues" evidence="4">
    <location>
        <begin position="1930"/>
        <end position="1964"/>
    </location>
</feature>
<keyword evidence="2" id="KW-0863">Zinc-finger</keyword>
<feature type="region of interest" description="Disordered" evidence="4">
    <location>
        <begin position="1118"/>
        <end position="1159"/>
    </location>
</feature>
<feature type="region of interest" description="Disordered" evidence="4">
    <location>
        <begin position="1394"/>
        <end position="1420"/>
    </location>
</feature>
<evidence type="ECO:0000256" key="2">
    <source>
        <dbReference type="ARBA" id="ARBA00022771"/>
    </source>
</evidence>
<feature type="compositionally biased region" description="Basic and acidic residues" evidence="4">
    <location>
        <begin position="1682"/>
        <end position="1701"/>
    </location>
</feature>
<feature type="compositionally biased region" description="Basic and acidic residues" evidence="4">
    <location>
        <begin position="1808"/>
        <end position="1825"/>
    </location>
</feature>
<feature type="compositionally biased region" description="Polar residues" evidence="4">
    <location>
        <begin position="2259"/>
        <end position="2276"/>
    </location>
</feature>